<evidence type="ECO:0000313" key="9">
    <source>
        <dbReference type="EMBL" id="QXT40408.1"/>
    </source>
</evidence>
<accession>A0A8F6TXS0</accession>
<keyword evidence="5 7" id="KW-1133">Transmembrane helix</keyword>
<dbReference type="Proteomes" id="UP000825009">
    <property type="component" value="Chromosome"/>
</dbReference>
<feature type="transmembrane region" description="Helical" evidence="7">
    <location>
        <begin position="281"/>
        <end position="303"/>
    </location>
</feature>
<dbReference type="PANTHER" id="PTHR30193">
    <property type="entry name" value="ABC TRANSPORTER PERMEASE PROTEIN"/>
    <property type="match status" value="1"/>
</dbReference>
<sequence length="345" mass="38800">MTTVMTDTPIDSKPPRRVVSQQTIAPWLFLLPAFLFFATYVLYPIVQSFYISTFEWNGLYSPQYRGVDGFTDQQCLELGNRAGREPGCELTGDTVWNAEYVGMENYRNLYTDPFFWTSLKNNVIWLVLYFLAIPAGLMISLFLNQKVVGMRLYKSLFFFPFVLSQVVVGLVFSWFMLPGADEGLLNVILGWFGAGPVNILGNADTATYGIIAAGLWPQTAYCMILYLTGLNAVDPEQIEAARLDGAKGPKMLWYVVLPQLWPATFIAIVVTVIGALRSFDLITIMTNGGPGFYNTSVLAFYMYDVALSEFGFRMGYGSAIAVILFLIMMVYIAGFLWKMWRDEKG</sequence>
<dbReference type="GO" id="GO:0055085">
    <property type="term" value="P:transmembrane transport"/>
    <property type="evidence" value="ECO:0007669"/>
    <property type="project" value="InterPro"/>
</dbReference>
<evidence type="ECO:0000256" key="2">
    <source>
        <dbReference type="ARBA" id="ARBA00022448"/>
    </source>
</evidence>
<feature type="transmembrane region" description="Helical" evidence="7">
    <location>
        <begin position="123"/>
        <end position="144"/>
    </location>
</feature>
<evidence type="ECO:0000256" key="1">
    <source>
        <dbReference type="ARBA" id="ARBA00004651"/>
    </source>
</evidence>
<dbReference type="PROSITE" id="PS50928">
    <property type="entry name" value="ABC_TM1"/>
    <property type="match status" value="1"/>
</dbReference>
<feature type="transmembrane region" description="Helical" evidence="7">
    <location>
        <begin position="156"/>
        <end position="177"/>
    </location>
</feature>
<feature type="transmembrane region" description="Helical" evidence="7">
    <location>
        <begin position="315"/>
        <end position="337"/>
    </location>
</feature>
<feature type="transmembrane region" description="Helical" evidence="7">
    <location>
        <begin position="183"/>
        <end position="201"/>
    </location>
</feature>
<keyword evidence="10" id="KW-1185">Reference proteome</keyword>
<keyword evidence="3" id="KW-1003">Cell membrane</keyword>
<dbReference type="RefSeq" id="WP_219003606.1">
    <property type="nucleotide sequence ID" value="NZ_CP079194.1"/>
</dbReference>
<keyword evidence="2 7" id="KW-0813">Transport</keyword>
<evidence type="ECO:0000256" key="3">
    <source>
        <dbReference type="ARBA" id="ARBA00022475"/>
    </source>
</evidence>
<evidence type="ECO:0000256" key="7">
    <source>
        <dbReference type="RuleBase" id="RU363032"/>
    </source>
</evidence>
<evidence type="ECO:0000259" key="8">
    <source>
        <dbReference type="PROSITE" id="PS50928"/>
    </source>
</evidence>
<dbReference type="GO" id="GO:0005886">
    <property type="term" value="C:plasma membrane"/>
    <property type="evidence" value="ECO:0007669"/>
    <property type="project" value="UniProtKB-SubCell"/>
</dbReference>
<dbReference type="PANTHER" id="PTHR30193:SF37">
    <property type="entry name" value="INNER MEMBRANE ABC TRANSPORTER PERMEASE PROTEIN YCJO"/>
    <property type="match status" value="1"/>
</dbReference>
<dbReference type="InterPro" id="IPR051393">
    <property type="entry name" value="ABC_transporter_permease"/>
</dbReference>
<dbReference type="EMBL" id="CP079194">
    <property type="protein sequence ID" value="QXT40408.1"/>
    <property type="molecule type" value="Genomic_DNA"/>
</dbReference>
<dbReference type="AlphaFoldDB" id="A0A8F6TXS0"/>
<reference evidence="9 10" key="1">
    <citation type="submission" date="2021-07" db="EMBL/GenBank/DDBJ databases">
        <title>A novel Jannaschia species isolated from marine dinoflagellate Ceratoperidinium margalefii.</title>
        <authorList>
            <person name="Jiang Y."/>
            <person name="Li Z."/>
        </authorList>
    </citation>
    <scope>NUCLEOTIDE SEQUENCE [LARGE SCALE GENOMIC DNA]</scope>
    <source>
        <strain evidence="9 10">J12C1-MA-4</strain>
    </source>
</reference>
<evidence type="ECO:0000313" key="10">
    <source>
        <dbReference type="Proteomes" id="UP000825009"/>
    </source>
</evidence>
<protein>
    <submittedName>
        <fullName evidence="9">Sugar ABC transporter permease</fullName>
    </submittedName>
</protein>
<comment type="subcellular location">
    <subcellularLocation>
        <location evidence="1 7">Cell membrane</location>
        <topology evidence="1 7">Multi-pass membrane protein</topology>
    </subcellularLocation>
</comment>
<feature type="transmembrane region" description="Helical" evidence="7">
    <location>
        <begin position="251"/>
        <end position="274"/>
    </location>
</feature>
<dbReference type="KEGG" id="gce:KYE46_03930"/>
<feature type="transmembrane region" description="Helical" evidence="7">
    <location>
        <begin position="24"/>
        <end position="46"/>
    </location>
</feature>
<comment type="similarity">
    <text evidence="7">Belongs to the binding-protein-dependent transport system permease family.</text>
</comment>
<evidence type="ECO:0000256" key="5">
    <source>
        <dbReference type="ARBA" id="ARBA00022989"/>
    </source>
</evidence>
<proteinExistence type="inferred from homology"/>
<keyword evidence="6 7" id="KW-0472">Membrane</keyword>
<organism evidence="9 10">
    <name type="scientific">Gymnodinialimonas ceratoperidinii</name>
    <dbReference type="NCBI Taxonomy" id="2856823"/>
    <lineage>
        <taxon>Bacteria</taxon>
        <taxon>Pseudomonadati</taxon>
        <taxon>Pseudomonadota</taxon>
        <taxon>Alphaproteobacteria</taxon>
        <taxon>Rhodobacterales</taxon>
        <taxon>Paracoccaceae</taxon>
        <taxon>Gymnodinialimonas</taxon>
    </lineage>
</organism>
<dbReference type="CDD" id="cd06261">
    <property type="entry name" value="TM_PBP2"/>
    <property type="match status" value="1"/>
</dbReference>
<evidence type="ECO:0000256" key="6">
    <source>
        <dbReference type="ARBA" id="ARBA00023136"/>
    </source>
</evidence>
<dbReference type="Pfam" id="PF00528">
    <property type="entry name" value="BPD_transp_1"/>
    <property type="match status" value="1"/>
</dbReference>
<feature type="domain" description="ABC transmembrane type-1" evidence="8">
    <location>
        <begin position="118"/>
        <end position="337"/>
    </location>
</feature>
<evidence type="ECO:0000256" key="4">
    <source>
        <dbReference type="ARBA" id="ARBA00022692"/>
    </source>
</evidence>
<keyword evidence="4 7" id="KW-0812">Transmembrane</keyword>
<name>A0A8F6TXS0_9RHOB</name>
<dbReference type="InterPro" id="IPR000515">
    <property type="entry name" value="MetI-like"/>
</dbReference>
<feature type="transmembrane region" description="Helical" evidence="7">
    <location>
        <begin position="208"/>
        <end position="227"/>
    </location>
</feature>
<gene>
    <name evidence="9" type="ORF">KYE46_03930</name>
</gene>